<dbReference type="PRINTS" id="PR00326">
    <property type="entry name" value="GTP1OBG"/>
</dbReference>
<feature type="binding site" evidence="14">
    <location>
        <begin position="57"/>
        <end position="60"/>
    </location>
    <ligand>
        <name>GTP</name>
        <dbReference type="ChEBI" id="CHEBI:37565"/>
        <label>1</label>
    </ligand>
</feature>
<dbReference type="GO" id="GO:0005525">
    <property type="term" value="F:GTP binding"/>
    <property type="evidence" value="ECO:0007669"/>
    <property type="project" value="UniProtKB-KW"/>
</dbReference>
<dbReference type="PANTHER" id="PTHR43185:SF1">
    <property type="entry name" value="FE(2+) TRANSPORTER FEOB"/>
    <property type="match status" value="1"/>
</dbReference>
<keyword evidence="15" id="KW-0479">Metal-binding</keyword>
<dbReference type="NCBIfam" id="TIGR00231">
    <property type="entry name" value="small_GTP"/>
    <property type="match status" value="1"/>
</dbReference>
<feature type="transmembrane region" description="Helical" evidence="16">
    <location>
        <begin position="339"/>
        <end position="368"/>
    </location>
</feature>
<comment type="similarity">
    <text evidence="16">Belongs to the TRAFAC class TrmE-Era-EngA-EngB-Septin-like GTPase superfamily. FeoB GTPase (TC 9.A.8) family.</text>
</comment>
<feature type="transmembrane region" description="Helical" evidence="16">
    <location>
        <begin position="422"/>
        <end position="448"/>
    </location>
</feature>
<dbReference type="NCBIfam" id="TIGR00437">
    <property type="entry name" value="feoB"/>
    <property type="match status" value="1"/>
</dbReference>
<feature type="transmembrane region" description="Helical" evidence="16">
    <location>
        <begin position="388"/>
        <end position="410"/>
    </location>
</feature>
<dbReference type="GO" id="GO:0005886">
    <property type="term" value="C:plasma membrane"/>
    <property type="evidence" value="ECO:0007669"/>
    <property type="project" value="UniProtKB-SubCell"/>
</dbReference>
<feature type="transmembrane region" description="Helical" evidence="16">
    <location>
        <begin position="284"/>
        <end position="302"/>
    </location>
</feature>
<dbReference type="FunFam" id="3.40.50.300:FF:000426">
    <property type="entry name" value="Ferrous iron transport protein B"/>
    <property type="match status" value="1"/>
</dbReference>
<dbReference type="AlphaFoldDB" id="C4FHI0"/>
<feature type="binding site" evidence="15">
    <location>
        <position position="26"/>
    </location>
    <ligand>
        <name>Mg(2+)</name>
        <dbReference type="ChEBI" id="CHEBI:18420"/>
        <label>2</label>
    </ligand>
</feature>
<feature type="transmembrane region" description="Helical" evidence="16">
    <location>
        <begin position="687"/>
        <end position="707"/>
    </location>
</feature>
<keyword evidence="19" id="KW-1185">Reference proteome</keyword>
<dbReference type="EMBL" id="ABZS01000001">
    <property type="protein sequence ID" value="EEP61459.1"/>
    <property type="molecule type" value="Genomic_DNA"/>
</dbReference>
<keyword evidence="12 16" id="KW-0472">Membrane</keyword>
<accession>C4FHI0</accession>
<keyword evidence="8 16" id="KW-1133">Transmembrane helix</keyword>
<dbReference type="InterPro" id="IPR003373">
    <property type="entry name" value="Fe2_transport_prot-B"/>
</dbReference>
<dbReference type="InterPro" id="IPR030389">
    <property type="entry name" value="G_FEOB_dom"/>
</dbReference>
<comment type="caution">
    <text evidence="18">The sequence shown here is derived from an EMBL/GenBank/DDBJ whole genome shotgun (WGS) entry which is preliminary data.</text>
</comment>
<evidence type="ECO:0000256" key="3">
    <source>
        <dbReference type="ARBA" id="ARBA00022475"/>
    </source>
</evidence>
<evidence type="ECO:0000256" key="8">
    <source>
        <dbReference type="ARBA" id="ARBA00022989"/>
    </source>
</evidence>
<keyword evidence="11 14" id="KW-0342">GTP-binding</keyword>
<evidence type="ECO:0000256" key="2">
    <source>
        <dbReference type="ARBA" id="ARBA00022448"/>
    </source>
</evidence>
<dbReference type="GO" id="GO:0015093">
    <property type="term" value="F:ferrous iron transmembrane transporter activity"/>
    <property type="evidence" value="ECO:0007669"/>
    <property type="project" value="UniProtKB-UniRule"/>
</dbReference>
<feature type="domain" description="FeoB-type G" evidence="17">
    <location>
        <begin position="4"/>
        <end position="166"/>
    </location>
</feature>
<name>C4FHI0_9AQUI</name>
<keyword evidence="9 16" id="KW-0408">Iron</keyword>
<dbReference type="Gene3D" id="3.40.50.300">
    <property type="entry name" value="P-loop containing nucleotide triphosphate hydrolases"/>
    <property type="match status" value="1"/>
</dbReference>
<evidence type="ECO:0000256" key="7">
    <source>
        <dbReference type="ARBA" id="ARBA00022741"/>
    </source>
</evidence>
<protein>
    <recommendedName>
        <fullName evidence="13 16">Ferrous iron transport protein B</fullName>
    </recommendedName>
</protein>
<proteinExistence type="inferred from homology"/>
<dbReference type="SUPFAM" id="SSF52540">
    <property type="entry name" value="P-loop containing nucleoside triphosphate hydrolases"/>
    <property type="match status" value="1"/>
</dbReference>
<keyword evidence="10" id="KW-0406">Ion transport</keyword>
<comment type="subcellular location">
    <subcellularLocation>
        <location evidence="1 16">Cell inner membrane</location>
        <topology evidence="1 16">Multi-pass membrane protein</topology>
    </subcellularLocation>
</comment>
<feature type="transmembrane region" description="Helical" evidence="16">
    <location>
        <begin position="655"/>
        <end position="675"/>
    </location>
</feature>
<organism evidence="18 19">
    <name type="scientific">Sulfurihydrogenibium yellowstonense SS-5</name>
    <dbReference type="NCBI Taxonomy" id="432331"/>
    <lineage>
        <taxon>Bacteria</taxon>
        <taxon>Pseudomonadati</taxon>
        <taxon>Aquificota</taxon>
        <taxon>Aquificia</taxon>
        <taxon>Aquificales</taxon>
        <taxon>Hydrogenothermaceae</taxon>
        <taxon>Sulfurihydrogenibium</taxon>
    </lineage>
</organism>
<evidence type="ECO:0000259" key="17">
    <source>
        <dbReference type="PROSITE" id="PS51711"/>
    </source>
</evidence>
<evidence type="ECO:0000256" key="14">
    <source>
        <dbReference type="PIRSR" id="PIRSR603373-1"/>
    </source>
</evidence>
<dbReference type="Proteomes" id="UP000005540">
    <property type="component" value="Unassembled WGS sequence"/>
</dbReference>
<feature type="transmembrane region" description="Helical" evidence="16">
    <location>
        <begin position="454"/>
        <end position="474"/>
    </location>
</feature>
<keyword evidence="5" id="KW-0997">Cell inner membrane</keyword>
<gene>
    <name evidence="18" type="primary">feoB</name>
    <name evidence="18" type="ORF">SULYE_0008</name>
</gene>
<evidence type="ECO:0000256" key="9">
    <source>
        <dbReference type="ARBA" id="ARBA00023004"/>
    </source>
</evidence>
<evidence type="ECO:0000256" key="10">
    <source>
        <dbReference type="ARBA" id="ARBA00023065"/>
    </source>
</evidence>
<dbReference type="PANTHER" id="PTHR43185">
    <property type="entry name" value="FERROUS IRON TRANSPORT PROTEIN B"/>
    <property type="match status" value="1"/>
</dbReference>
<dbReference type="InterPro" id="IPR005225">
    <property type="entry name" value="Small_GTP-bd"/>
</dbReference>
<dbReference type="InterPro" id="IPR006073">
    <property type="entry name" value="GTP-bd"/>
</dbReference>
<keyword evidence="4 16" id="KW-0410">Iron transport</keyword>
<feature type="binding site" evidence="15">
    <location>
        <position position="22"/>
    </location>
    <ligand>
        <name>Mg(2+)</name>
        <dbReference type="ChEBI" id="CHEBI:18420"/>
        <label>1</label>
    </ligand>
</feature>
<dbReference type="InterPro" id="IPR011640">
    <property type="entry name" value="Fe2_transport_prot_B_C"/>
</dbReference>
<reference evidence="18 19" key="1">
    <citation type="submission" date="2009-04" db="EMBL/GenBank/DDBJ databases">
        <authorList>
            <person name="Reysenbach A.-L."/>
            <person name="Heidelberg J.F."/>
            <person name="Nelson W.C."/>
        </authorList>
    </citation>
    <scope>NUCLEOTIDE SEQUENCE [LARGE SCALE GENOMIC DNA]</scope>
    <source>
        <strain evidence="18 19">SS-5</strain>
    </source>
</reference>
<feature type="binding site" evidence="14">
    <location>
        <begin position="11"/>
        <end position="18"/>
    </location>
    <ligand>
        <name>GTP</name>
        <dbReference type="ChEBI" id="CHEBI:37565"/>
        <label>1</label>
    </ligand>
</feature>
<dbReference type="InterPro" id="IPR011642">
    <property type="entry name" value="Gate_dom"/>
</dbReference>
<dbReference type="InterPro" id="IPR050860">
    <property type="entry name" value="FeoB_GTPase"/>
</dbReference>
<keyword evidence="7 14" id="KW-0547">Nucleotide-binding</keyword>
<dbReference type="GO" id="GO:0046872">
    <property type="term" value="F:metal ion binding"/>
    <property type="evidence" value="ECO:0007669"/>
    <property type="project" value="UniProtKB-KW"/>
</dbReference>
<evidence type="ECO:0000256" key="1">
    <source>
        <dbReference type="ARBA" id="ARBA00004429"/>
    </source>
</evidence>
<feature type="transmembrane region" description="Helical" evidence="16">
    <location>
        <begin position="512"/>
        <end position="531"/>
    </location>
</feature>
<keyword evidence="15" id="KW-0460">Magnesium</keyword>
<keyword evidence="2 16" id="KW-0813">Transport</keyword>
<feature type="binding site" evidence="14">
    <location>
        <begin position="117"/>
        <end position="120"/>
    </location>
    <ligand>
        <name>GTP</name>
        <dbReference type="ChEBI" id="CHEBI:37565"/>
        <label>1</label>
    </ligand>
</feature>
<evidence type="ECO:0000313" key="18">
    <source>
        <dbReference type="EMBL" id="EEP61459.1"/>
    </source>
</evidence>
<dbReference type="OrthoDB" id="9809127at2"/>
<dbReference type="Pfam" id="PF02421">
    <property type="entry name" value="FeoB_N"/>
    <property type="match status" value="1"/>
</dbReference>
<evidence type="ECO:0000256" key="5">
    <source>
        <dbReference type="ARBA" id="ARBA00022519"/>
    </source>
</evidence>
<evidence type="ECO:0000256" key="6">
    <source>
        <dbReference type="ARBA" id="ARBA00022692"/>
    </source>
</evidence>
<sequence length="708" mass="80271">MLKEIKVALIGNPNVGKTALLNEIAGTDLKVGNWPGVTIEKKEAIIIYKDYIIRFVDLPGIYSLRNQTAEEKITVDYLLNEKPDVILNILDSTNLKRNLYLTTQLLEFEIPIVVVLNIWDEAVEKGISVDFKKLENLLCSPVIPASAKKRLGIDEILDKIIQVYENKKFVQCEHFEVEFEKYLKEVLKLVEIYQPVLLNLYPKRYLAVSLLEGSLKDNLSDALAQELEKLREKIKSIYGKDVKTLIIEERYGIVLSIYEQTVKKEPVNTVEGSLFLDKIFLHKYFGIPIFLFLVWLSFEITFKLSSPYVDFLNKVLEVVGIWALQVLESLNASELIKSFVADAVIGGVGFVITFVPVLFVLYIVISFLEGSGYISRAAFLMDRFMSSFGLSGKSFIPLLLGFGCNVPAVYATRTIESQKEKILTTLMIPFMSCGARLTVFAFFVSVFFENQKGLVIFSLYMIGILVAVIVATLLNKFYFKTKSEVFILELPPYRMPTFKYILNNAWVRVKSFIVEAGTFIFATSIIVWFLTNIPFGAKKDESLLAQISQKVSVIFEPLGFGTWQATASLFSGFVAKEVVLSTMSNIYVGEELKEEKKSLSFQEGLNEIFSGFIDANVSLFKDLASTFGLVKTEKEEDEFKGLGSVLKESFTPAQAYSFLVFLLLYTPCLATVFAIKQELNSYRWMFISILINFTSAWIVSFIIYNLIR</sequence>
<dbReference type="Pfam" id="PF07670">
    <property type="entry name" value="Gate"/>
    <property type="match status" value="2"/>
</dbReference>
<evidence type="ECO:0000256" key="15">
    <source>
        <dbReference type="PIRSR" id="PIRSR603373-2"/>
    </source>
</evidence>
<evidence type="ECO:0000256" key="11">
    <source>
        <dbReference type="ARBA" id="ARBA00023134"/>
    </source>
</evidence>
<evidence type="ECO:0000256" key="4">
    <source>
        <dbReference type="ARBA" id="ARBA00022496"/>
    </source>
</evidence>
<evidence type="ECO:0000256" key="16">
    <source>
        <dbReference type="RuleBase" id="RU362098"/>
    </source>
</evidence>
<dbReference type="RefSeq" id="WP_007545340.1">
    <property type="nucleotide sequence ID" value="NZ_ABZS01000001.1"/>
</dbReference>
<keyword evidence="6 16" id="KW-0812">Transmembrane</keyword>
<dbReference type="Pfam" id="PF17910">
    <property type="entry name" value="FeoB_Cyto"/>
    <property type="match status" value="1"/>
</dbReference>
<evidence type="ECO:0000313" key="19">
    <source>
        <dbReference type="Proteomes" id="UP000005540"/>
    </source>
</evidence>
<dbReference type="PROSITE" id="PS51711">
    <property type="entry name" value="G_FEOB"/>
    <property type="match status" value="1"/>
</dbReference>
<dbReference type="Gene3D" id="1.10.287.1770">
    <property type="match status" value="1"/>
</dbReference>
<feature type="binding site" evidence="14">
    <location>
        <begin position="36"/>
        <end position="40"/>
    </location>
    <ligand>
        <name>GTP</name>
        <dbReference type="ChEBI" id="CHEBI:37565"/>
        <label>1</label>
    </ligand>
</feature>
<evidence type="ECO:0000256" key="13">
    <source>
        <dbReference type="NCBIfam" id="TIGR00437"/>
    </source>
</evidence>
<evidence type="ECO:0000256" key="12">
    <source>
        <dbReference type="ARBA" id="ARBA00023136"/>
    </source>
</evidence>
<keyword evidence="3" id="KW-1003">Cell membrane</keyword>
<dbReference type="InterPro" id="IPR027417">
    <property type="entry name" value="P-loop_NTPase"/>
</dbReference>
<dbReference type="CDD" id="cd01879">
    <property type="entry name" value="FeoB"/>
    <property type="match status" value="1"/>
</dbReference>
<dbReference type="InterPro" id="IPR041069">
    <property type="entry name" value="FeoB_Cyto"/>
</dbReference>
<dbReference type="Pfam" id="PF07664">
    <property type="entry name" value="FeoB_C"/>
    <property type="match status" value="1"/>
</dbReference>
<comment type="function">
    <text evidence="16">Probable transporter of a GTP-driven Fe(2+) uptake system.</text>
</comment>